<dbReference type="PANTHER" id="PTHR30137">
    <property type="entry name" value="LUCIFERASE-LIKE MONOOXYGENASE"/>
    <property type="match status" value="1"/>
</dbReference>
<keyword evidence="1 4" id="KW-0560">Oxidoreductase</keyword>
<protein>
    <submittedName>
        <fullName evidence="4">Alkanal monooxygenase alpha chain</fullName>
        <ecNumber evidence="4">1.14.14.3</ecNumber>
    </submittedName>
</protein>
<dbReference type="InterPro" id="IPR050766">
    <property type="entry name" value="Bact_Lucif_Oxidored"/>
</dbReference>
<gene>
    <name evidence="4" type="primary">luxA3</name>
    <name evidence="4" type="ORF">COCCU_11735</name>
</gene>
<keyword evidence="5" id="KW-1185">Reference proteome</keyword>
<dbReference type="InterPro" id="IPR036661">
    <property type="entry name" value="Luciferase-like_sf"/>
</dbReference>
<reference evidence="4 5" key="1">
    <citation type="submission" date="2019-11" db="EMBL/GenBank/DDBJ databases">
        <title>Complete genome sequence of Corynebacterium kalinowskii 1959, a novel Corynebacterium species isolated from soil of a small paddock in Vilsendorf, Germany.</title>
        <authorList>
            <person name="Schaffert L."/>
            <person name="Ruwe M."/>
            <person name="Milse J."/>
            <person name="Hanuschka K."/>
            <person name="Ortseifen V."/>
            <person name="Droste J."/>
            <person name="Brandt D."/>
            <person name="Schlueter L."/>
            <person name="Kutter Y."/>
            <person name="Vinke S."/>
            <person name="Viehoefer P."/>
            <person name="Jacob L."/>
            <person name="Luebke N.-C."/>
            <person name="Schulte-Berndt E."/>
            <person name="Hain C."/>
            <person name="Linder M."/>
            <person name="Schmidt P."/>
            <person name="Wollenschlaeger L."/>
            <person name="Luttermann T."/>
            <person name="Thieme E."/>
            <person name="Hassa J."/>
            <person name="Haak M."/>
            <person name="Wittchen M."/>
            <person name="Mentz A."/>
            <person name="Persicke M."/>
            <person name="Busche T."/>
            <person name="Ruckert C."/>
        </authorList>
    </citation>
    <scope>NUCLEOTIDE SEQUENCE [LARGE SCALE GENOMIC DNA]</scope>
    <source>
        <strain evidence="4 5">2039</strain>
    </source>
</reference>
<keyword evidence="2 4" id="KW-0503">Monooxygenase</keyword>
<evidence type="ECO:0000259" key="3">
    <source>
        <dbReference type="Pfam" id="PF00296"/>
    </source>
</evidence>
<sequence>MSFEIGIYHFGELTPDPHSGAPAPSAQQRLKDLIEQAEVADQAGLDIFGLGEHHRDDFAVSASAVVLSAIAMRTSRIRLSSAVTVLSSEDPVRVYEQYATLDNLSDGRAEMIVGRGSYVESFPLFGYDLSLYNDLFEERLQLLDRIQKENPVTWQGMLRPPLEEADISPRALQEYIPTWVAVGGTPASAVRAAKFGLPMALGILGGRLDGFKGMADLYRKSAADHGVDPAKLKISVNGPGFVAETTQEAQEFSYPYYARAMKENQHMQGRGQVLQYEAYQEHASDDGALFVGSPQQIVEKILRQHEAYGHDRYIMQLGYGNTPQRETLRAIELLATEVLPAVRQELG</sequence>
<dbReference type="Proteomes" id="UP000424462">
    <property type="component" value="Chromosome"/>
</dbReference>
<dbReference type="InterPro" id="IPR011251">
    <property type="entry name" value="Luciferase-like_dom"/>
</dbReference>
<evidence type="ECO:0000313" key="4">
    <source>
        <dbReference type="EMBL" id="QGU08248.1"/>
    </source>
</evidence>
<dbReference type="EMBL" id="CP046455">
    <property type="protein sequence ID" value="QGU08248.1"/>
    <property type="molecule type" value="Genomic_DNA"/>
</dbReference>
<dbReference type="Gene3D" id="3.20.20.30">
    <property type="entry name" value="Luciferase-like domain"/>
    <property type="match status" value="1"/>
</dbReference>
<dbReference type="EC" id="1.14.14.3" evidence="4"/>
<dbReference type="AlphaFoldDB" id="A0A6B8WPH2"/>
<feature type="domain" description="Luciferase-like" evidence="3">
    <location>
        <begin position="6"/>
        <end position="309"/>
    </location>
</feature>
<evidence type="ECO:0000313" key="5">
    <source>
        <dbReference type="Proteomes" id="UP000424462"/>
    </source>
</evidence>
<evidence type="ECO:0000256" key="1">
    <source>
        <dbReference type="ARBA" id="ARBA00023002"/>
    </source>
</evidence>
<dbReference type="GO" id="GO:0005829">
    <property type="term" value="C:cytosol"/>
    <property type="evidence" value="ECO:0007669"/>
    <property type="project" value="TreeGrafter"/>
</dbReference>
<accession>A0A6B8WPH2</accession>
<proteinExistence type="predicted"/>
<dbReference type="SUPFAM" id="SSF51679">
    <property type="entry name" value="Bacterial luciferase-like"/>
    <property type="match status" value="1"/>
</dbReference>
<dbReference type="KEGG" id="cok:COCCU_11735"/>
<evidence type="ECO:0000256" key="2">
    <source>
        <dbReference type="ARBA" id="ARBA00023033"/>
    </source>
</evidence>
<name>A0A6B8WPH2_9CORY</name>
<dbReference type="RefSeq" id="WP_156231655.1">
    <property type="nucleotide sequence ID" value="NZ_CP046455.1"/>
</dbReference>
<dbReference type="PANTHER" id="PTHR30137:SF8">
    <property type="entry name" value="BLR5498 PROTEIN"/>
    <property type="match status" value="1"/>
</dbReference>
<organism evidence="4 5">
    <name type="scientific">Corynebacterium occultum</name>
    <dbReference type="NCBI Taxonomy" id="2675219"/>
    <lineage>
        <taxon>Bacteria</taxon>
        <taxon>Bacillati</taxon>
        <taxon>Actinomycetota</taxon>
        <taxon>Actinomycetes</taxon>
        <taxon>Mycobacteriales</taxon>
        <taxon>Corynebacteriaceae</taxon>
        <taxon>Corynebacterium</taxon>
    </lineage>
</organism>
<dbReference type="GO" id="GO:0047646">
    <property type="term" value="F:alkanal monooxygenase (FMN-linked) activity"/>
    <property type="evidence" value="ECO:0007669"/>
    <property type="project" value="UniProtKB-EC"/>
</dbReference>
<dbReference type="Pfam" id="PF00296">
    <property type="entry name" value="Bac_luciferase"/>
    <property type="match status" value="1"/>
</dbReference>